<dbReference type="EMBL" id="AP027272">
    <property type="protein sequence ID" value="BDX05405.1"/>
    <property type="molecule type" value="Genomic_DNA"/>
</dbReference>
<feature type="region of interest" description="Disordered" evidence="1">
    <location>
        <begin position="147"/>
        <end position="177"/>
    </location>
</feature>
<name>A0AA48KTH8_9ALTE</name>
<reference evidence="2" key="1">
    <citation type="submission" date="2023-01" db="EMBL/GenBank/DDBJ databases">
        <title>Complete genome sequence of Planctobacterium marinum strain Dej080120_11.</title>
        <authorList>
            <person name="Ueki S."/>
            <person name="Maruyama F."/>
        </authorList>
    </citation>
    <scope>NUCLEOTIDE SEQUENCE</scope>
    <source>
        <strain evidence="2">Dej080120_11</strain>
    </source>
</reference>
<evidence type="ECO:0000256" key="1">
    <source>
        <dbReference type="SAM" id="MobiDB-lite"/>
    </source>
</evidence>
<evidence type="ECO:0000313" key="3">
    <source>
        <dbReference type="Proteomes" id="UP001333710"/>
    </source>
</evidence>
<accession>A0AA48KTH8</accession>
<proteinExistence type="predicted"/>
<organism evidence="2 3">
    <name type="scientific">Planctobacterium marinum</name>
    <dbReference type="NCBI Taxonomy" id="1631968"/>
    <lineage>
        <taxon>Bacteria</taxon>
        <taxon>Pseudomonadati</taxon>
        <taxon>Pseudomonadota</taxon>
        <taxon>Gammaproteobacteria</taxon>
        <taxon>Alteromonadales</taxon>
        <taxon>Alteromonadaceae</taxon>
        <taxon>Planctobacterium</taxon>
    </lineage>
</organism>
<dbReference type="AlphaFoldDB" id="A0AA48KTH8"/>
<gene>
    <name evidence="2" type="ORF">MACH26_09260</name>
</gene>
<protein>
    <submittedName>
        <fullName evidence="2">Uncharacterized protein</fullName>
    </submittedName>
</protein>
<dbReference type="Proteomes" id="UP001333710">
    <property type="component" value="Chromosome"/>
</dbReference>
<keyword evidence="3" id="KW-1185">Reference proteome</keyword>
<evidence type="ECO:0000313" key="2">
    <source>
        <dbReference type="EMBL" id="BDX05405.1"/>
    </source>
</evidence>
<dbReference type="KEGG" id="pmaw:MACH26_09260"/>
<sequence>MRIQSKNFLSSIRSAVENRKIFRSKPSTEQKRLFDSKMFDHKELSFKVRKALVVLQKGLAQEREETKQMLAVYHKYTRGEASEQEMLEANQQFRDVIKGLGLSVVVILPFSPITLPAIVKLGQKFGIEVLPSAFKEQFHLENDGKSLQMGAIPEDSNKTPPVDSSESDLAETPKHRD</sequence>